<protein>
    <submittedName>
        <fullName evidence="4">TetR family transcriptional regulator</fullName>
    </submittedName>
</protein>
<dbReference type="InterPro" id="IPR009057">
    <property type="entry name" value="Homeodomain-like_sf"/>
</dbReference>
<dbReference type="RefSeq" id="WP_171719520.1">
    <property type="nucleotide sequence ID" value="NZ_WHOB01000069.1"/>
</dbReference>
<feature type="domain" description="HTH tetR-type" evidence="3">
    <location>
        <begin position="8"/>
        <end position="68"/>
    </location>
</feature>
<evidence type="ECO:0000313" key="4">
    <source>
        <dbReference type="EMBL" id="NOU82169.1"/>
    </source>
</evidence>
<evidence type="ECO:0000256" key="1">
    <source>
        <dbReference type="ARBA" id="ARBA00023125"/>
    </source>
</evidence>
<reference evidence="4 5" key="1">
    <citation type="submission" date="2019-10" db="EMBL/GenBank/DDBJ databases">
        <title>Description of Paenibacillus terricola sp. nov.</title>
        <authorList>
            <person name="Carlier A."/>
            <person name="Qi S."/>
        </authorList>
    </citation>
    <scope>NUCLEOTIDE SEQUENCE [LARGE SCALE GENOMIC DNA]</scope>
    <source>
        <strain evidence="4 5">LMG 31459</strain>
    </source>
</reference>
<dbReference type="EMBL" id="WHOB01000069">
    <property type="protein sequence ID" value="NOU82169.1"/>
    <property type="molecule type" value="Genomic_DNA"/>
</dbReference>
<dbReference type="PROSITE" id="PS50977">
    <property type="entry name" value="HTH_TETR_2"/>
    <property type="match status" value="1"/>
</dbReference>
<dbReference type="Gene3D" id="1.10.357.10">
    <property type="entry name" value="Tetracycline Repressor, domain 2"/>
    <property type="match status" value="1"/>
</dbReference>
<dbReference type="Pfam" id="PF00440">
    <property type="entry name" value="TetR_N"/>
    <property type="match status" value="1"/>
</dbReference>
<proteinExistence type="predicted"/>
<keyword evidence="5" id="KW-1185">Reference proteome</keyword>
<evidence type="ECO:0000256" key="2">
    <source>
        <dbReference type="PROSITE-ProRule" id="PRU00335"/>
    </source>
</evidence>
<accession>A0ABX1YNQ4</accession>
<dbReference type="InterPro" id="IPR001647">
    <property type="entry name" value="HTH_TetR"/>
</dbReference>
<gene>
    <name evidence="4" type="ORF">GC101_25215</name>
</gene>
<evidence type="ECO:0000313" key="5">
    <source>
        <dbReference type="Proteomes" id="UP000596857"/>
    </source>
</evidence>
<organism evidence="4 5">
    <name type="scientific">Paenibacillus phytohabitans</name>
    <dbReference type="NCBI Taxonomy" id="2654978"/>
    <lineage>
        <taxon>Bacteria</taxon>
        <taxon>Bacillati</taxon>
        <taxon>Bacillota</taxon>
        <taxon>Bacilli</taxon>
        <taxon>Bacillales</taxon>
        <taxon>Paenibacillaceae</taxon>
        <taxon>Paenibacillus</taxon>
    </lineage>
</organism>
<keyword evidence="1 2" id="KW-0238">DNA-binding</keyword>
<name>A0ABX1YNQ4_9BACL</name>
<dbReference type="SUPFAM" id="SSF46689">
    <property type="entry name" value="Homeodomain-like"/>
    <property type="match status" value="1"/>
</dbReference>
<feature type="DNA-binding region" description="H-T-H motif" evidence="2">
    <location>
        <begin position="31"/>
        <end position="50"/>
    </location>
</feature>
<sequence length="220" mass="25652">MSLDPKKSLAQSKLLKKIIPAVMKDGFQQLKMEEIAKLMDVSRATMYKHFSSKEEVIAGVVYIFVDYIDQLKLPSVQVEEELFGVSFQQLFEQSVSLAGKISEVFLKELQSAYPELSDSLRSALLKREQQSLEFYRHGIDKGIFQPVNERFILLQDELLLREIMNTKYLLQNQTSIQQVLTDYYQFKKIQLFRPEKMGLIEDHLIIPVINHVAEKYNRTL</sequence>
<dbReference type="Proteomes" id="UP000596857">
    <property type="component" value="Unassembled WGS sequence"/>
</dbReference>
<evidence type="ECO:0000259" key="3">
    <source>
        <dbReference type="PROSITE" id="PS50977"/>
    </source>
</evidence>
<comment type="caution">
    <text evidence="4">The sequence shown here is derived from an EMBL/GenBank/DDBJ whole genome shotgun (WGS) entry which is preliminary data.</text>
</comment>